<keyword evidence="1" id="KW-0812">Transmembrane</keyword>
<organism evidence="2 3">
    <name type="scientific">[Collinsella] massiliensis</name>
    <dbReference type="NCBI Taxonomy" id="1232426"/>
    <lineage>
        <taxon>Bacteria</taxon>
        <taxon>Bacillati</taxon>
        <taxon>Actinomycetota</taxon>
        <taxon>Coriobacteriia</taxon>
        <taxon>Coriobacteriales</taxon>
        <taxon>Coriobacteriaceae</taxon>
        <taxon>Enorma</taxon>
    </lineage>
</organism>
<keyword evidence="1" id="KW-1133">Transmembrane helix</keyword>
<gene>
    <name evidence="2" type="ORF">B5G02_08485</name>
</gene>
<evidence type="ECO:0000313" key="3">
    <source>
        <dbReference type="Proteomes" id="UP000195781"/>
    </source>
</evidence>
<dbReference type="EMBL" id="NFIE01000020">
    <property type="protein sequence ID" value="OUN86577.1"/>
    <property type="molecule type" value="Genomic_DNA"/>
</dbReference>
<evidence type="ECO:0000313" key="2">
    <source>
        <dbReference type="EMBL" id="OUN86577.1"/>
    </source>
</evidence>
<proteinExistence type="predicted"/>
<dbReference type="OrthoDB" id="9963416at2"/>
<dbReference type="RefSeq" id="WP_019240068.1">
    <property type="nucleotide sequence ID" value="NZ_CABKRW010000025.1"/>
</dbReference>
<protein>
    <submittedName>
        <fullName evidence="2">Uncharacterized protein</fullName>
    </submittedName>
</protein>
<dbReference type="AlphaFoldDB" id="A0A1Y3XTH1"/>
<feature type="transmembrane region" description="Helical" evidence="1">
    <location>
        <begin position="51"/>
        <end position="73"/>
    </location>
</feature>
<keyword evidence="3" id="KW-1185">Reference proteome</keyword>
<feature type="transmembrane region" description="Helical" evidence="1">
    <location>
        <begin position="26"/>
        <end position="45"/>
    </location>
</feature>
<feature type="transmembrane region" description="Helical" evidence="1">
    <location>
        <begin position="113"/>
        <end position="131"/>
    </location>
</feature>
<name>A0A1Y3XTH1_9ACTN</name>
<evidence type="ECO:0000256" key="1">
    <source>
        <dbReference type="SAM" id="Phobius"/>
    </source>
</evidence>
<sequence>MGLLSNKRLEVERVNGKTQVHVVEEFTALGTLAALGVWALVWYHGSTIFEAIAAAGTAALVSILVLVILRCALRLMSEGMGQLAQCKRPDGGKLFPKAERIGYGLLFGKRHPVLLYLISFVLCFIGLFLSFQ</sequence>
<comment type="caution">
    <text evidence="2">The sequence shown here is derived from an EMBL/GenBank/DDBJ whole genome shotgun (WGS) entry which is preliminary data.</text>
</comment>
<accession>A0A1Y3XTH1</accession>
<keyword evidence="1" id="KW-0472">Membrane</keyword>
<dbReference type="Proteomes" id="UP000195781">
    <property type="component" value="Unassembled WGS sequence"/>
</dbReference>
<reference evidence="3" key="1">
    <citation type="submission" date="2017-04" db="EMBL/GenBank/DDBJ databases">
        <title>Function of individual gut microbiota members based on whole genome sequencing of pure cultures obtained from chicken caecum.</title>
        <authorList>
            <person name="Medvecky M."/>
            <person name="Cejkova D."/>
            <person name="Polansky O."/>
            <person name="Karasova D."/>
            <person name="Kubasova T."/>
            <person name="Cizek A."/>
            <person name="Rychlik I."/>
        </authorList>
    </citation>
    <scope>NUCLEOTIDE SEQUENCE [LARGE SCALE GENOMIC DNA]</scope>
    <source>
        <strain evidence="3">An5</strain>
    </source>
</reference>